<dbReference type="SUPFAM" id="SSF46785">
    <property type="entry name" value="Winged helix' DNA-binding domain"/>
    <property type="match status" value="1"/>
</dbReference>
<keyword evidence="3" id="KW-0804">Transcription</keyword>
<gene>
    <name evidence="6" type="ORF">C7474_0593</name>
</gene>
<dbReference type="SMART" id="SM00345">
    <property type="entry name" value="HTH_GNTR"/>
    <property type="match status" value="1"/>
</dbReference>
<dbReference type="EMBL" id="RCDB01000001">
    <property type="protein sequence ID" value="RLK52640.1"/>
    <property type="molecule type" value="Genomic_DNA"/>
</dbReference>
<keyword evidence="2 6" id="KW-0238">DNA-binding</keyword>
<dbReference type="GO" id="GO:0003700">
    <property type="term" value="F:DNA-binding transcription factor activity"/>
    <property type="evidence" value="ECO:0007669"/>
    <property type="project" value="InterPro"/>
</dbReference>
<dbReference type="PANTHER" id="PTHR43537:SF45">
    <property type="entry name" value="GNTR FAMILY REGULATORY PROTEIN"/>
    <property type="match status" value="1"/>
</dbReference>
<evidence type="ECO:0000256" key="4">
    <source>
        <dbReference type="SAM" id="MobiDB-lite"/>
    </source>
</evidence>
<dbReference type="RefSeq" id="WP_121057452.1">
    <property type="nucleotide sequence ID" value="NZ_RCDB01000001.1"/>
</dbReference>
<organism evidence="6 7">
    <name type="scientific">Microbacterium telephonicum</name>
    <dbReference type="NCBI Taxonomy" id="1714841"/>
    <lineage>
        <taxon>Bacteria</taxon>
        <taxon>Bacillati</taxon>
        <taxon>Actinomycetota</taxon>
        <taxon>Actinomycetes</taxon>
        <taxon>Micrococcales</taxon>
        <taxon>Microbacteriaceae</taxon>
        <taxon>Microbacterium</taxon>
    </lineage>
</organism>
<evidence type="ECO:0000256" key="1">
    <source>
        <dbReference type="ARBA" id="ARBA00023015"/>
    </source>
</evidence>
<dbReference type="Gene3D" id="1.10.10.10">
    <property type="entry name" value="Winged helix-like DNA-binding domain superfamily/Winged helix DNA-binding domain"/>
    <property type="match status" value="1"/>
</dbReference>
<keyword evidence="7" id="KW-1185">Reference proteome</keyword>
<evidence type="ECO:0000256" key="3">
    <source>
        <dbReference type="ARBA" id="ARBA00023163"/>
    </source>
</evidence>
<dbReference type="OrthoDB" id="5243844at2"/>
<dbReference type="InterPro" id="IPR000524">
    <property type="entry name" value="Tscrpt_reg_HTH_GntR"/>
</dbReference>
<dbReference type="GO" id="GO:0003677">
    <property type="term" value="F:DNA binding"/>
    <property type="evidence" value="ECO:0007669"/>
    <property type="project" value="UniProtKB-KW"/>
</dbReference>
<dbReference type="InterPro" id="IPR008920">
    <property type="entry name" value="TF_FadR/GntR_C"/>
</dbReference>
<dbReference type="SMART" id="SM00895">
    <property type="entry name" value="FCD"/>
    <property type="match status" value="1"/>
</dbReference>
<comment type="caution">
    <text evidence="6">The sequence shown here is derived from an EMBL/GenBank/DDBJ whole genome shotgun (WGS) entry which is preliminary data.</text>
</comment>
<name>A0A498CHX4_9MICO</name>
<dbReference type="AlphaFoldDB" id="A0A498CHX4"/>
<proteinExistence type="predicted"/>
<feature type="compositionally biased region" description="Pro residues" evidence="4">
    <location>
        <begin position="231"/>
        <end position="242"/>
    </location>
</feature>
<accession>A0A498CHX4</accession>
<dbReference type="Pfam" id="PF07729">
    <property type="entry name" value="FCD"/>
    <property type="match status" value="1"/>
</dbReference>
<feature type="domain" description="HTH gntR-type" evidence="5">
    <location>
        <begin position="17"/>
        <end position="84"/>
    </location>
</feature>
<reference evidence="6 7" key="1">
    <citation type="journal article" date="2015" name="Stand. Genomic Sci.">
        <title>Genomic Encyclopedia of Bacterial and Archaeal Type Strains, Phase III: the genomes of soil and plant-associated and newly described type strains.</title>
        <authorList>
            <person name="Whitman W.B."/>
            <person name="Woyke T."/>
            <person name="Klenk H.P."/>
            <person name="Zhou Y."/>
            <person name="Lilburn T.G."/>
            <person name="Beck B.J."/>
            <person name="De Vos P."/>
            <person name="Vandamme P."/>
            <person name="Eisen J.A."/>
            <person name="Garrity G."/>
            <person name="Hugenholtz P."/>
            <person name="Kyrpides N.C."/>
        </authorList>
    </citation>
    <scope>NUCLEOTIDE SEQUENCE [LARGE SCALE GENOMIC DNA]</scope>
    <source>
        <strain evidence="6 7">S2T63</strain>
    </source>
</reference>
<dbReference type="Gene3D" id="1.20.120.530">
    <property type="entry name" value="GntR ligand-binding domain-like"/>
    <property type="match status" value="1"/>
</dbReference>
<evidence type="ECO:0000313" key="7">
    <source>
        <dbReference type="Proteomes" id="UP000273158"/>
    </source>
</evidence>
<dbReference type="PANTHER" id="PTHR43537">
    <property type="entry name" value="TRANSCRIPTIONAL REGULATOR, GNTR FAMILY"/>
    <property type="match status" value="1"/>
</dbReference>
<dbReference type="SUPFAM" id="SSF48008">
    <property type="entry name" value="GntR ligand-binding domain-like"/>
    <property type="match status" value="1"/>
</dbReference>
<evidence type="ECO:0000259" key="5">
    <source>
        <dbReference type="PROSITE" id="PS50949"/>
    </source>
</evidence>
<dbReference type="Proteomes" id="UP000273158">
    <property type="component" value="Unassembled WGS sequence"/>
</dbReference>
<dbReference type="InterPro" id="IPR036390">
    <property type="entry name" value="WH_DNA-bd_sf"/>
</dbReference>
<evidence type="ECO:0000313" key="6">
    <source>
        <dbReference type="EMBL" id="RLK52640.1"/>
    </source>
</evidence>
<protein>
    <submittedName>
        <fullName evidence="6">DNA-binding GntR family transcriptional regulator</fullName>
    </submittedName>
</protein>
<feature type="region of interest" description="Disordered" evidence="4">
    <location>
        <begin position="221"/>
        <end position="242"/>
    </location>
</feature>
<sequence>MGGIAEDVWAGAGGGSASVAEAAAAHLRRMLLRGVLPAGQELRDTDIASRLGIARPTARAAVAALVGEGLLERRPGHSARVRTFTAADVHDIHRLRRLVEGEAVRAIVAGDLDTTGIRDALAAFGRAGDDWENGPDADVRFHLAVVEAAGSPRLTRSFRSIGTEMRLLVALLRTRYRSLGELYDEHSTLLAALEAGDLDDALHAWEAHLDDAEAFLVAAFDRPGTADTPDDPAPTPDPQEPR</sequence>
<dbReference type="PROSITE" id="PS50949">
    <property type="entry name" value="HTH_GNTR"/>
    <property type="match status" value="1"/>
</dbReference>
<evidence type="ECO:0000256" key="2">
    <source>
        <dbReference type="ARBA" id="ARBA00023125"/>
    </source>
</evidence>
<dbReference type="Pfam" id="PF00392">
    <property type="entry name" value="GntR"/>
    <property type="match status" value="1"/>
</dbReference>
<dbReference type="InterPro" id="IPR036388">
    <property type="entry name" value="WH-like_DNA-bd_sf"/>
</dbReference>
<dbReference type="InterPro" id="IPR011711">
    <property type="entry name" value="GntR_C"/>
</dbReference>
<keyword evidence="1" id="KW-0805">Transcription regulation</keyword>